<dbReference type="PANTHER" id="PTHR11214:SF3">
    <property type="entry name" value="BETA-1,3-GALACTOSYLTRANSFERASE 6"/>
    <property type="match status" value="1"/>
</dbReference>
<evidence type="ECO:0000256" key="2">
    <source>
        <dbReference type="ARBA" id="ARBA00008661"/>
    </source>
</evidence>
<accession>A0A2T7PW77</accession>
<keyword evidence="7 11" id="KW-1133">Transmembrane helix</keyword>
<comment type="caution">
    <text evidence="12">The sequence shown here is derived from an EMBL/GenBank/DDBJ whole genome shotgun (WGS) entry which is preliminary data.</text>
</comment>
<evidence type="ECO:0000256" key="8">
    <source>
        <dbReference type="ARBA" id="ARBA00023034"/>
    </source>
</evidence>
<feature type="region of interest" description="Disordered" evidence="10">
    <location>
        <begin position="474"/>
        <end position="513"/>
    </location>
</feature>
<keyword evidence="8" id="KW-0333">Golgi apparatus</keyword>
<evidence type="ECO:0000256" key="9">
    <source>
        <dbReference type="ARBA" id="ARBA00023136"/>
    </source>
</evidence>
<evidence type="ECO:0008006" key="14">
    <source>
        <dbReference type="Google" id="ProtNLM"/>
    </source>
</evidence>
<dbReference type="Gene3D" id="3.90.550.50">
    <property type="match status" value="1"/>
</dbReference>
<dbReference type="InterPro" id="IPR002659">
    <property type="entry name" value="Glyco_trans_31"/>
</dbReference>
<dbReference type="GO" id="GO:0000139">
    <property type="term" value="C:Golgi membrane"/>
    <property type="evidence" value="ECO:0007669"/>
    <property type="project" value="UniProtKB-SubCell"/>
</dbReference>
<keyword evidence="5 11" id="KW-0812">Transmembrane</keyword>
<evidence type="ECO:0000256" key="7">
    <source>
        <dbReference type="ARBA" id="ARBA00022989"/>
    </source>
</evidence>
<protein>
    <recommendedName>
        <fullName evidence="14">Hexosyltransferase</fullName>
    </recommendedName>
</protein>
<reference evidence="12 13" key="1">
    <citation type="submission" date="2018-04" db="EMBL/GenBank/DDBJ databases">
        <title>The genome of golden apple snail Pomacea canaliculata provides insight into stress tolerance and invasive adaptation.</title>
        <authorList>
            <person name="Liu C."/>
            <person name="Liu B."/>
            <person name="Ren Y."/>
            <person name="Zhang Y."/>
            <person name="Wang H."/>
            <person name="Li S."/>
            <person name="Jiang F."/>
            <person name="Yin L."/>
            <person name="Zhang G."/>
            <person name="Qian W."/>
            <person name="Fan W."/>
        </authorList>
    </citation>
    <scope>NUCLEOTIDE SEQUENCE [LARGE SCALE GENOMIC DNA]</scope>
    <source>
        <strain evidence="12">SZHN2017</strain>
        <tissue evidence="12">Muscle</tissue>
    </source>
</reference>
<keyword evidence="6" id="KW-0735">Signal-anchor</keyword>
<dbReference type="Pfam" id="PF01762">
    <property type="entry name" value="Galactosyl_T"/>
    <property type="match status" value="1"/>
</dbReference>
<proteinExistence type="inferred from homology"/>
<evidence type="ECO:0000256" key="5">
    <source>
        <dbReference type="ARBA" id="ARBA00022692"/>
    </source>
</evidence>
<organism evidence="12 13">
    <name type="scientific">Pomacea canaliculata</name>
    <name type="common">Golden apple snail</name>
    <dbReference type="NCBI Taxonomy" id="400727"/>
    <lineage>
        <taxon>Eukaryota</taxon>
        <taxon>Metazoa</taxon>
        <taxon>Spiralia</taxon>
        <taxon>Lophotrochozoa</taxon>
        <taxon>Mollusca</taxon>
        <taxon>Gastropoda</taxon>
        <taxon>Caenogastropoda</taxon>
        <taxon>Architaenioglossa</taxon>
        <taxon>Ampullarioidea</taxon>
        <taxon>Ampullariidae</taxon>
        <taxon>Pomacea</taxon>
    </lineage>
</organism>
<dbReference type="GO" id="GO:0006493">
    <property type="term" value="P:protein O-linked glycosylation"/>
    <property type="evidence" value="ECO:0007669"/>
    <property type="project" value="TreeGrafter"/>
</dbReference>
<dbReference type="PANTHER" id="PTHR11214">
    <property type="entry name" value="BETA-1,3-N-ACETYLGLUCOSAMINYLTRANSFERASE"/>
    <property type="match status" value="1"/>
</dbReference>
<keyword evidence="3" id="KW-0328">Glycosyltransferase</keyword>
<comment type="subcellular location">
    <subcellularLocation>
        <location evidence="1">Golgi apparatus membrane</location>
        <topology evidence="1">Single-pass type II membrane protein</topology>
    </subcellularLocation>
</comment>
<evidence type="ECO:0000313" key="12">
    <source>
        <dbReference type="EMBL" id="PVD37685.1"/>
    </source>
</evidence>
<evidence type="ECO:0000313" key="13">
    <source>
        <dbReference type="Proteomes" id="UP000245119"/>
    </source>
</evidence>
<keyword evidence="9 11" id="KW-0472">Membrane</keyword>
<feature type="transmembrane region" description="Helical" evidence="11">
    <location>
        <begin position="40"/>
        <end position="58"/>
    </location>
</feature>
<dbReference type="EMBL" id="PZQS01000001">
    <property type="protein sequence ID" value="PVD37685.1"/>
    <property type="molecule type" value="Genomic_DNA"/>
</dbReference>
<evidence type="ECO:0000256" key="6">
    <source>
        <dbReference type="ARBA" id="ARBA00022968"/>
    </source>
</evidence>
<evidence type="ECO:0000256" key="10">
    <source>
        <dbReference type="SAM" id="MobiDB-lite"/>
    </source>
</evidence>
<keyword evidence="13" id="KW-1185">Reference proteome</keyword>
<dbReference type="Proteomes" id="UP000245119">
    <property type="component" value="Linkage Group LG1"/>
</dbReference>
<evidence type="ECO:0000256" key="3">
    <source>
        <dbReference type="ARBA" id="ARBA00022676"/>
    </source>
</evidence>
<feature type="compositionally biased region" description="Basic and acidic residues" evidence="10">
    <location>
        <begin position="474"/>
        <end position="486"/>
    </location>
</feature>
<feature type="transmembrane region" description="Helical" evidence="11">
    <location>
        <begin position="79"/>
        <end position="99"/>
    </location>
</feature>
<dbReference type="AlphaFoldDB" id="A0A2T7PW77"/>
<keyword evidence="4" id="KW-0808">Transferase</keyword>
<evidence type="ECO:0000256" key="11">
    <source>
        <dbReference type="SAM" id="Phobius"/>
    </source>
</evidence>
<gene>
    <name evidence="12" type="ORF">C0Q70_00285</name>
</gene>
<comment type="similarity">
    <text evidence="2">Belongs to the glycosyltransferase 31 family.</text>
</comment>
<name>A0A2T7PW77_POMCA</name>
<evidence type="ECO:0000256" key="4">
    <source>
        <dbReference type="ARBA" id="ARBA00022679"/>
    </source>
</evidence>
<dbReference type="GO" id="GO:0016758">
    <property type="term" value="F:hexosyltransferase activity"/>
    <property type="evidence" value="ECO:0007669"/>
    <property type="project" value="InterPro"/>
</dbReference>
<dbReference type="OrthoDB" id="2139606at2759"/>
<evidence type="ECO:0000256" key="1">
    <source>
        <dbReference type="ARBA" id="ARBA00004323"/>
    </source>
</evidence>
<sequence length="513" mass="58091">MRELCSYRLPHPATSLVMTPDCRRLAVIQNDGWDKAFKTFTFLIILSLLFINGSTKYIDARREKDRGETEWPACRMKMLWSYALLLLVLGVMLVIWTAGSYHTFVCTSLVKVSVAEVQGRLEDDLAEGHVAMSKATRHSDGEPSRGFSTNVSELSTVYRHSFRTNTPLEDHQLVLNSPYFRPRLHVVTSLVTKYLIEPEELCEGPEGSPLLLIFIPSVVTNVNMRRAIRAGWGRAAKGEWPGTRHLPPVKILFVFGRSGHVDEHAILWQEKEVWGDVLFADFTDTYRNLTVKVLTSLHYAATRCPATDFVLKVDEDTFVNVPYLLEFLRYHRKELSGRMVGYAINRPVSVRLGKWRVAAEAYPLPIFPKYLFGHSYLIHNSIVSDLVNLSQYMPFVPVEDATVTGILARALNVSRLHSSLFAFGKRGHTCAIVKNTKVTMTLVTEASHRLIWQAVESATCSYTLLNPDRLEERTAEGLPEDRKTLDDDSGPDRGVNLIQEVGHLDKEDDEEVI</sequence>